<organism evidence="8 9">
    <name type="scientific">Lentisphaera profundi</name>
    <dbReference type="NCBI Taxonomy" id="1658616"/>
    <lineage>
        <taxon>Bacteria</taxon>
        <taxon>Pseudomonadati</taxon>
        <taxon>Lentisphaerota</taxon>
        <taxon>Lentisphaeria</taxon>
        <taxon>Lentisphaerales</taxon>
        <taxon>Lentisphaeraceae</taxon>
        <taxon>Lentisphaera</taxon>
    </lineage>
</organism>
<evidence type="ECO:0000313" key="9">
    <source>
        <dbReference type="Proteomes" id="UP001214250"/>
    </source>
</evidence>
<keyword evidence="6" id="KW-0012">Acyltransferase</keyword>
<evidence type="ECO:0000259" key="7">
    <source>
        <dbReference type="Pfam" id="PF14789"/>
    </source>
</evidence>
<dbReference type="Pfam" id="PF14602">
    <property type="entry name" value="Hexapep_2"/>
    <property type="match status" value="1"/>
</dbReference>
<dbReference type="HAMAP" id="MF_02122">
    <property type="entry name" value="DapD_type2"/>
    <property type="match status" value="1"/>
</dbReference>
<keyword evidence="3" id="KW-0808">Transferase</keyword>
<evidence type="ECO:0000256" key="4">
    <source>
        <dbReference type="ARBA" id="ARBA00022915"/>
    </source>
</evidence>
<gene>
    <name evidence="8" type="ORF">PQO03_03180</name>
</gene>
<keyword evidence="2" id="KW-0028">Amino-acid biosynthesis</keyword>
<dbReference type="Proteomes" id="UP001214250">
    <property type="component" value="Chromosome 1"/>
</dbReference>
<accession>A0ABY7VSE0</accession>
<dbReference type="RefSeq" id="WP_274151063.1">
    <property type="nucleotide sequence ID" value="NZ_CP117811.1"/>
</dbReference>
<dbReference type="Pfam" id="PF14789">
    <property type="entry name" value="THDPS_M"/>
    <property type="match status" value="1"/>
</dbReference>
<dbReference type="EMBL" id="CP117811">
    <property type="protein sequence ID" value="WDE96962.1"/>
    <property type="molecule type" value="Genomic_DNA"/>
</dbReference>
<keyword evidence="1" id="KW-0963">Cytoplasm</keyword>
<dbReference type="InterPro" id="IPR026586">
    <property type="entry name" value="Type2_DapD"/>
</dbReference>
<dbReference type="Gene3D" id="3.30.60.70">
    <property type="entry name" value="Trimeric LpxA-like enzymes"/>
    <property type="match status" value="1"/>
</dbReference>
<evidence type="ECO:0000256" key="5">
    <source>
        <dbReference type="ARBA" id="ARBA00023154"/>
    </source>
</evidence>
<keyword evidence="9" id="KW-1185">Reference proteome</keyword>
<protein>
    <submittedName>
        <fullName evidence="8">DapH/DapD/GlmU-related protein</fullName>
    </submittedName>
</protein>
<sequence length="358" mass="38159">MSTIYWAVGLRRSHDDKVLDVLFPFIKASTPEEFADIAKITGASSASINTQTLSEDQLQALVEHNSNDLSLATMLTDFDMNDNIYSITDRVITVLPNFTESSVESTEDAYLRLQMLSQRLVQPHGVSLDSVFGKLPNLAWTNYGPIFPEHVQELTIQTFSSIQPLSITHVDKFPYMANYHVPSGVRIGNGAKIRLGAHLGEGTTVMQAGFVNFNAGTEGNAMIEGRVSAGVFVSKDSDVGGGASIMGTLSGGGKEVVAIGSKCLLGANAGTGISLGFGCTVGAGTYVTASSKISLYDENNNAINLNGDLVAEGENIVKGLDLSGKDKLLFYQDSVSGKLICRPNPKTVELNSSLHLND</sequence>
<dbReference type="Gene3D" id="3.30.70.2010">
    <property type="match status" value="1"/>
</dbReference>
<evidence type="ECO:0000256" key="2">
    <source>
        <dbReference type="ARBA" id="ARBA00022605"/>
    </source>
</evidence>
<reference evidence="8 9" key="1">
    <citation type="submission" date="2023-02" db="EMBL/GenBank/DDBJ databases">
        <title>Genome sequence of Lentisphaera profundi SAORIC-696.</title>
        <authorList>
            <person name="Kim e."/>
            <person name="Cho J.-C."/>
            <person name="Choi A."/>
            <person name="Kang I."/>
        </authorList>
    </citation>
    <scope>NUCLEOTIDE SEQUENCE [LARGE SCALE GENOMIC DNA]</scope>
    <source>
        <strain evidence="8 9">SAORIC-696</strain>
    </source>
</reference>
<keyword evidence="4" id="KW-0220">Diaminopimelate biosynthesis</keyword>
<evidence type="ECO:0000256" key="1">
    <source>
        <dbReference type="ARBA" id="ARBA00022490"/>
    </source>
</evidence>
<feature type="domain" description="2,3,4,5-tetrahydropyridine-2,6-dicarboxylate N-succinyltransferase middle" evidence="7">
    <location>
        <begin position="135"/>
        <end position="174"/>
    </location>
</feature>
<dbReference type="SUPFAM" id="SSF51161">
    <property type="entry name" value="Trimeric LpxA-like enzymes"/>
    <property type="match status" value="1"/>
</dbReference>
<dbReference type="InterPro" id="IPR038361">
    <property type="entry name" value="THDPS_M_sf"/>
</dbReference>
<dbReference type="InterPro" id="IPR011004">
    <property type="entry name" value="Trimer_LpxA-like_sf"/>
</dbReference>
<name>A0ABY7VSE0_9BACT</name>
<evidence type="ECO:0000313" key="8">
    <source>
        <dbReference type="EMBL" id="WDE96962.1"/>
    </source>
</evidence>
<proteinExistence type="inferred from homology"/>
<evidence type="ECO:0000256" key="3">
    <source>
        <dbReference type="ARBA" id="ARBA00022679"/>
    </source>
</evidence>
<dbReference type="Gene3D" id="2.160.10.10">
    <property type="entry name" value="Hexapeptide repeat proteins"/>
    <property type="match status" value="1"/>
</dbReference>
<evidence type="ECO:0000256" key="6">
    <source>
        <dbReference type="ARBA" id="ARBA00023315"/>
    </source>
</evidence>
<dbReference type="InterPro" id="IPR032784">
    <property type="entry name" value="THDPS_M"/>
</dbReference>
<keyword evidence="5" id="KW-0457">Lysine biosynthesis</keyword>
<dbReference type="CDD" id="cd04649">
    <property type="entry name" value="LbH_THP_succinylT_putative"/>
    <property type="match status" value="1"/>
</dbReference>
<dbReference type="InterPro" id="IPR001451">
    <property type="entry name" value="Hexapep"/>
</dbReference>